<sequence>MESDLENAIVNLKLTKEEEDVLEFDEEVDDEKAKQIALSLIGRLYTTNSFNVGAMKSTFKNIWKPARGLITKELHRNLFIFQFFSKADKDTVLNDGPWAFDGHTLLLTELTGFKKHSDVVFDTASVPETSLPYGPKLRASPIKKNRRGREYEKQEEKQLLQAFRESRKTRKIKTKLIFNNPLVTDTTSMMNIDDNNIVSTESEMFKRKTLEVNAMPLVQQEIASSLRQYDP</sequence>
<evidence type="ECO:0000313" key="4">
    <source>
        <dbReference type="Proteomes" id="UP001153076"/>
    </source>
</evidence>
<name>A0A9Q1JQ33_9CARY</name>
<evidence type="ECO:0000313" key="3">
    <source>
        <dbReference type="EMBL" id="KAJ8428947.1"/>
    </source>
</evidence>
<accession>A0A9Q1JQ33</accession>
<dbReference type="InterPro" id="IPR025558">
    <property type="entry name" value="DUF4283"/>
</dbReference>
<dbReference type="OrthoDB" id="1750606at2759"/>
<keyword evidence="4" id="KW-1185">Reference proteome</keyword>
<dbReference type="AlphaFoldDB" id="A0A9Q1JQ33"/>
<dbReference type="Pfam" id="PF14111">
    <property type="entry name" value="DUF4283"/>
    <property type="match status" value="1"/>
</dbReference>
<dbReference type="InterPro" id="IPR040256">
    <property type="entry name" value="At4g02000-like"/>
</dbReference>
<proteinExistence type="predicted"/>
<gene>
    <name evidence="3" type="ORF">Cgig2_009818</name>
</gene>
<dbReference type="PANTHER" id="PTHR31286">
    <property type="entry name" value="GLYCINE-RICH CELL WALL STRUCTURAL PROTEIN 1.8-LIKE"/>
    <property type="match status" value="1"/>
</dbReference>
<evidence type="ECO:0000259" key="2">
    <source>
        <dbReference type="Pfam" id="PF14111"/>
    </source>
</evidence>
<feature type="domain" description="DUF4283" evidence="2">
    <location>
        <begin position="36"/>
        <end position="111"/>
    </location>
</feature>
<feature type="region of interest" description="Disordered" evidence="1">
    <location>
        <begin position="134"/>
        <end position="153"/>
    </location>
</feature>
<protein>
    <recommendedName>
        <fullName evidence="2">DUF4283 domain-containing protein</fullName>
    </recommendedName>
</protein>
<dbReference type="EMBL" id="JAKOGI010000955">
    <property type="protein sequence ID" value="KAJ8428947.1"/>
    <property type="molecule type" value="Genomic_DNA"/>
</dbReference>
<reference evidence="3" key="1">
    <citation type="submission" date="2022-04" db="EMBL/GenBank/DDBJ databases">
        <title>Carnegiea gigantea Genome sequencing and assembly v2.</title>
        <authorList>
            <person name="Copetti D."/>
            <person name="Sanderson M.J."/>
            <person name="Burquez A."/>
            <person name="Wojciechowski M.F."/>
        </authorList>
    </citation>
    <scope>NUCLEOTIDE SEQUENCE</scope>
    <source>
        <strain evidence="3">SGP5-SGP5p</strain>
        <tissue evidence="3">Aerial part</tissue>
    </source>
</reference>
<evidence type="ECO:0000256" key="1">
    <source>
        <dbReference type="SAM" id="MobiDB-lite"/>
    </source>
</evidence>
<dbReference type="PANTHER" id="PTHR31286:SF167">
    <property type="entry name" value="OS09G0268800 PROTEIN"/>
    <property type="match status" value="1"/>
</dbReference>
<dbReference type="Proteomes" id="UP001153076">
    <property type="component" value="Unassembled WGS sequence"/>
</dbReference>
<organism evidence="3 4">
    <name type="scientific">Carnegiea gigantea</name>
    <dbReference type="NCBI Taxonomy" id="171969"/>
    <lineage>
        <taxon>Eukaryota</taxon>
        <taxon>Viridiplantae</taxon>
        <taxon>Streptophyta</taxon>
        <taxon>Embryophyta</taxon>
        <taxon>Tracheophyta</taxon>
        <taxon>Spermatophyta</taxon>
        <taxon>Magnoliopsida</taxon>
        <taxon>eudicotyledons</taxon>
        <taxon>Gunneridae</taxon>
        <taxon>Pentapetalae</taxon>
        <taxon>Caryophyllales</taxon>
        <taxon>Cactineae</taxon>
        <taxon>Cactaceae</taxon>
        <taxon>Cactoideae</taxon>
        <taxon>Echinocereeae</taxon>
        <taxon>Carnegiea</taxon>
    </lineage>
</organism>
<comment type="caution">
    <text evidence="3">The sequence shown here is derived from an EMBL/GenBank/DDBJ whole genome shotgun (WGS) entry which is preliminary data.</text>
</comment>